<reference evidence="1 3" key="2">
    <citation type="submission" date="2020-05" db="EMBL/GenBank/DDBJ databases">
        <authorList>
            <person name="Campoy J."/>
            <person name="Schneeberger K."/>
            <person name="Spophaly S."/>
        </authorList>
    </citation>
    <scope>NUCLEOTIDE SEQUENCE [LARGE SCALE GENOMIC DNA]</scope>
    <source>
        <strain evidence="1">PruArmRojPasFocal</strain>
    </source>
</reference>
<dbReference type="AlphaFoldDB" id="A0A6J5V3U4"/>
<evidence type="ECO:0000313" key="4">
    <source>
        <dbReference type="Proteomes" id="UP000507245"/>
    </source>
</evidence>
<gene>
    <name evidence="1" type="ORF">CURHAP_LOCUS33588</name>
    <name evidence="2" type="ORF">ORAREDHAP_LOCUS33131</name>
</gene>
<dbReference type="Proteomes" id="UP000507245">
    <property type="component" value="Unassembled WGS sequence"/>
</dbReference>
<evidence type="ECO:0000313" key="3">
    <source>
        <dbReference type="Proteomes" id="UP000507222"/>
    </source>
</evidence>
<organism evidence="1 3">
    <name type="scientific">Prunus armeniaca</name>
    <name type="common">Apricot</name>
    <name type="synonym">Armeniaca vulgaris</name>
    <dbReference type="NCBI Taxonomy" id="36596"/>
    <lineage>
        <taxon>Eukaryota</taxon>
        <taxon>Viridiplantae</taxon>
        <taxon>Streptophyta</taxon>
        <taxon>Embryophyta</taxon>
        <taxon>Tracheophyta</taxon>
        <taxon>Spermatophyta</taxon>
        <taxon>Magnoliopsida</taxon>
        <taxon>eudicotyledons</taxon>
        <taxon>Gunneridae</taxon>
        <taxon>Pentapetalae</taxon>
        <taxon>rosids</taxon>
        <taxon>fabids</taxon>
        <taxon>Rosales</taxon>
        <taxon>Rosaceae</taxon>
        <taxon>Amygdaloideae</taxon>
        <taxon>Amygdaleae</taxon>
        <taxon>Prunus</taxon>
    </lineage>
</organism>
<keyword evidence="4" id="KW-1185">Reference proteome</keyword>
<evidence type="ECO:0000313" key="1">
    <source>
        <dbReference type="EMBL" id="CAB4280678.1"/>
    </source>
</evidence>
<dbReference type="Proteomes" id="UP000507222">
    <property type="component" value="Unassembled WGS sequence"/>
</dbReference>
<proteinExistence type="predicted"/>
<dbReference type="EMBL" id="CAEKKB010000005">
    <property type="protein sequence ID" value="CAB4311083.1"/>
    <property type="molecule type" value="Genomic_DNA"/>
</dbReference>
<evidence type="ECO:0000313" key="2">
    <source>
        <dbReference type="EMBL" id="CAB4311083.1"/>
    </source>
</evidence>
<sequence>MSYLKVTEGLGPLAEEPSSHLAQALVESPNGLALRKSPAPSTTQIILTQLLCQHLQNMESQLAERQGMGSNKMEASKMAATYLRNLI</sequence>
<name>A0A6J5V3U4_PRUAR</name>
<protein>
    <submittedName>
        <fullName evidence="1">Uncharacterized protein</fullName>
    </submittedName>
</protein>
<accession>A0A6J5V3U4</accession>
<dbReference type="EMBL" id="CAEKDK010000005">
    <property type="protein sequence ID" value="CAB4280678.1"/>
    <property type="molecule type" value="Genomic_DNA"/>
</dbReference>
<reference evidence="4" key="1">
    <citation type="journal article" date="2020" name="Genome Biol.">
        <title>Gamete binning: chromosome-level and haplotype-resolved genome assembly enabled by high-throughput single-cell sequencing of gamete genomes.</title>
        <authorList>
            <person name="Campoy J.A."/>
            <person name="Sun H."/>
            <person name="Goel M."/>
            <person name="Jiao W.-B."/>
            <person name="Folz-Donahue K."/>
            <person name="Wang N."/>
            <person name="Rubio M."/>
            <person name="Liu C."/>
            <person name="Kukat C."/>
            <person name="Ruiz D."/>
            <person name="Huettel B."/>
            <person name="Schneeberger K."/>
        </authorList>
    </citation>
    <scope>NUCLEOTIDE SEQUENCE [LARGE SCALE GENOMIC DNA]</scope>
    <source>
        <strain evidence="4">cv. Rojo Pasion</strain>
    </source>
</reference>